<reference evidence="4" key="1">
    <citation type="submission" date="2020-01" db="EMBL/GenBank/DDBJ databases">
        <authorList>
            <person name="Rat A."/>
        </authorList>
    </citation>
    <scope>NUCLEOTIDE SEQUENCE</scope>
    <source>
        <strain evidence="4">LMG 31228</strain>
    </source>
</reference>
<dbReference type="InterPro" id="IPR019734">
    <property type="entry name" value="TPR_rpt"/>
</dbReference>
<dbReference type="GO" id="GO:0003677">
    <property type="term" value="F:DNA binding"/>
    <property type="evidence" value="ECO:0007669"/>
    <property type="project" value="InterPro"/>
</dbReference>
<feature type="domain" description="Bacterial transcriptional activator" evidence="3">
    <location>
        <begin position="98"/>
        <end position="231"/>
    </location>
</feature>
<feature type="region of interest" description="Disordered" evidence="2">
    <location>
        <begin position="638"/>
        <end position="661"/>
    </location>
</feature>
<dbReference type="AlphaFoldDB" id="A0A9X9XGY0"/>
<keyword evidence="5" id="KW-1185">Reference proteome</keyword>
<organism evidence="4 5">
    <name type="scientific">Neoroseomonas eburnea</name>
    <dbReference type="NCBI Taxonomy" id="1346889"/>
    <lineage>
        <taxon>Bacteria</taxon>
        <taxon>Pseudomonadati</taxon>
        <taxon>Pseudomonadota</taxon>
        <taxon>Alphaproteobacteria</taxon>
        <taxon>Acetobacterales</taxon>
        <taxon>Acetobacteraceae</taxon>
        <taxon>Neoroseomonas</taxon>
    </lineage>
</organism>
<evidence type="ECO:0000313" key="5">
    <source>
        <dbReference type="Proteomes" id="UP001138709"/>
    </source>
</evidence>
<dbReference type="InterPro" id="IPR011990">
    <property type="entry name" value="TPR-like_helical_dom_sf"/>
</dbReference>
<dbReference type="SUPFAM" id="SSF46894">
    <property type="entry name" value="C-terminal effector domain of the bipartite response regulators"/>
    <property type="match status" value="1"/>
</dbReference>
<gene>
    <name evidence="4" type="ORF">GXW74_20915</name>
</gene>
<dbReference type="InterPro" id="IPR005158">
    <property type="entry name" value="BTAD"/>
</dbReference>
<dbReference type="Gene3D" id="3.40.50.10610">
    <property type="entry name" value="ABC-type transport auxiliary lipoprotein component"/>
    <property type="match status" value="1"/>
</dbReference>
<proteinExistence type="predicted"/>
<evidence type="ECO:0000256" key="2">
    <source>
        <dbReference type="SAM" id="MobiDB-lite"/>
    </source>
</evidence>
<dbReference type="EMBL" id="JAAEDL010000025">
    <property type="protein sequence ID" value="MBR0682966.1"/>
    <property type="molecule type" value="Genomic_DNA"/>
</dbReference>
<dbReference type="Proteomes" id="UP001138709">
    <property type="component" value="Unassembled WGS sequence"/>
</dbReference>
<dbReference type="InterPro" id="IPR051677">
    <property type="entry name" value="AfsR-DnrI-RedD_regulator"/>
</dbReference>
<dbReference type="SUPFAM" id="SSF48452">
    <property type="entry name" value="TPR-like"/>
    <property type="match status" value="2"/>
</dbReference>
<dbReference type="Gene3D" id="1.25.40.10">
    <property type="entry name" value="Tetratricopeptide repeat domain"/>
    <property type="match status" value="2"/>
</dbReference>
<feature type="repeat" description="TPR" evidence="1">
    <location>
        <begin position="468"/>
        <end position="501"/>
    </location>
</feature>
<dbReference type="InterPro" id="IPR016032">
    <property type="entry name" value="Sig_transdc_resp-reg_C-effctor"/>
</dbReference>
<dbReference type="SUPFAM" id="SSF52964">
    <property type="entry name" value="TolB, N-terminal domain"/>
    <property type="match status" value="1"/>
</dbReference>
<name>A0A9X9XGY0_9PROT</name>
<evidence type="ECO:0000259" key="3">
    <source>
        <dbReference type="SMART" id="SM01043"/>
    </source>
</evidence>
<dbReference type="SMART" id="SM01043">
    <property type="entry name" value="BTAD"/>
    <property type="match status" value="1"/>
</dbReference>
<keyword evidence="1" id="KW-0802">TPR repeat</keyword>
<dbReference type="GO" id="GO:0006355">
    <property type="term" value="P:regulation of DNA-templated transcription"/>
    <property type="evidence" value="ECO:0007669"/>
    <property type="project" value="InterPro"/>
</dbReference>
<dbReference type="Gene3D" id="1.10.10.10">
    <property type="entry name" value="Winged helix-like DNA-binding domain superfamily/Winged helix DNA-binding domain"/>
    <property type="match status" value="1"/>
</dbReference>
<sequence length="661" mass="72018">MTLRLRLLGGFEAVRERGRLRPTTRKAAALLALLGLRPGIPVPRARLAALLWPESGEAAARTSLRQALAMLRKDLGEGSPLPVAEGDDLLLPADQVESDVAAFERALADPSRLAEAAALHAGELLAGFDAGSDAFEDWRRDEAARLRDRLAAALGAALAQAGGASATTLATALLTVEPAAEDAHQALIRAHLAEGALGAAMRQYAKCRDALQREFGVPPSPATEELRARIRAPQAQEGEGDDRPALAVLPFTDLSDDPAHGWLAQAFAEDLTAALSRFRVLHVVAAASVAAAHEPGAPMTETATRLGARYLLTGSLRRAGTQVRLTADLTDVREGRHLWAQRLDLPADRLPAIEDEMVAAIAGTLAKRLEQNLVREARQRPAADLRAWECWLRGLFLLRTGDEARAREAEALFRRALDLDPGFARAEAGLSLVNFNDWSCMAWDRWTEREHGAFTHAQRAVALDESDPLAHMILGRVFLYRRDFDRADHHLARAEALNPHDADLQTQLALTHCMLGRPEQGRDAAALAARLNPFHDDWYFAYAAIPAFCLGDYRGALALADRAPEIATDMEAWRAAALAHLGRLDDAAAALERFQARFRERITFGRAPKPGEAARWLAHVNPFRRAEDLARLMDGARKAGLEDGGKRTSPRTPQPFLRPGD</sequence>
<dbReference type="InterPro" id="IPR036388">
    <property type="entry name" value="WH-like_DNA-bd_sf"/>
</dbReference>
<dbReference type="RefSeq" id="WP_211848507.1">
    <property type="nucleotide sequence ID" value="NZ_JAAEDL010000025.1"/>
</dbReference>
<evidence type="ECO:0000313" key="4">
    <source>
        <dbReference type="EMBL" id="MBR0682966.1"/>
    </source>
</evidence>
<dbReference type="SMART" id="SM00028">
    <property type="entry name" value="TPR"/>
    <property type="match status" value="3"/>
</dbReference>
<protein>
    <recommendedName>
        <fullName evidence="3">Bacterial transcriptional activator domain-containing protein</fullName>
    </recommendedName>
</protein>
<dbReference type="PANTHER" id="PTHR35807">
    <property type="entry name" value="TRANSCRIPTIONAL REGULATOR REDD-RELATED"/>
    <property type="match status" value="1"/>
</dbReference>
<dbReference type="PROSITE" id="PS50005">
    <property type="entry name" value="TPR"/>
    <property type="match status" value="1"/>
</dbReference>
<reference evidence="4" key="2">
    <citation type="journal article" date="2021" name="Syst. Appl. Microbiol.">
        <title>Roseomonas hellenica sp. nov., isolated from roots of wild-growing Alkanna tinctoria.</title>
        <authorList>
            <person name="Rat A."/>
            <person name="Naranjo H.D."/>
            <person name="Lebbe L."/>
            <person name="Cnockaert M."/>
            <person name="Krigas N."/>
            <person name="Grigoriadou K."/>
            <person name="Maloupa E."/>
            <person name="Willems A."/>
        </authorList>
    </citation>
    <scope>NUCLEOTIDE SEQUENCE</scope>
    <source>
        <strain evidence="4">LMG 31228</strain>
    </source>
</reference>
<dbReference type="Pfam" id="PF03704">
    <property type="entry name" value="BTAD"/>
    <property type="match status" value="1"/>
</dbReference>
<accession>A0A9X9XGY0</accession>
<comment type="caution">
    <text evidence="4">The sequence shown here is derived from an EMBL/GenBank/DDBJ whole genome shotgun (WGS) entry which is preliminary data.</text>
</comment>
<evidence type="ECO:0000256" key="1">
    <source>
        <dbReference type="PROSITE-ProRule" id="PRU00339"/>
    </source>
</evidence>